<dbReference type="EMBL" id="MU853333">
    <property type="protein sequence ID" value="KAK4116478.1"/>
    <property type="molecule type" value="Genomic_DNA"/>
</dbReference>
<keyword evidence="2" id="KW-1185">Reference proteome</keyword>
<dbReference type="AlphaFoldDB" id="A0AAN6TL42"/>
<accession>A0AAN6TL42</accession>
<dbReference type="GeneID" id="89938458"/>
<comment type="caution">
    <text evidence="1">The sequence shown here is derived from an EMBL/GenBank/DDBJ whole genome shotgun (WGS) entry which is preliminary data.</text>
</comment>
<dbReference type="Proteomes" id="UP001302812">
    <property type="component" value="Unassembled WGS sequence"/>
</dbReference>
<evidence type="ECO:0000313" key="1">
    <source>
        <dbReference type="EMBL" id="KAK4116478.1"/>
    </source>
</evidence>
<name>A0AAN6TL42_9PEZI</name>
<organism evidence="1 2">
    <name type="scientific">Canariomyces notabilis</name>
    <dbReference type="NCBI Taxonomy" id="2074819"/>
    <lineage>
        <taxon>Eukaryota</taxon>
        <taxon>Fungi</taxon>
        <taxon>Dikarya</taxon>
        <taxon>Ascomycota</taxon>
        <taxon>Pezizomycotina</taxon>
        <taxon>Sordariomycetes</taxon>
        <taxon>Sordariomycetidae</taxon>
        <taxon>Sordariales</taxon>
        <taxon>Chaetomiaceae</taxon>
        <taxon>Canariomyces</taxon>
    </lineage>
</organism>
<reference evidence="1" key="2">
    <citation type="submission" date="2023-05" db="EMBL/GenBank/DDBJ databases">
        <authorList>
            <consortium name="Lawrence Berkeley National Laboratory"/>
            <person name="Steindorff A."/>
            <person name="Hensen N."/>
            <person name="Bonometti L."/>
            <person name="Westerberg I."/>
            <person name="Brannstrom I.O."/>
            <person name="Guillou S."/>
            <person name="Cros-Aarteil S."/>
            <person name="Calhoun S."/>
            <person name="Haridas S."/>
            <person name="Kuo A."/>
            <person name="Mondo S."/>
            <person name="Pangilinan J."/>
            <person name="Riley R."/>
            <person name="Labutti K."/>
            <person name="Andreopoulos B."/>
            <person name="Lipzen A."/>
            <person name="Chen C."/>
            <person name="Yanf M."/>
            <person name="Daum C."/>
            <person name="Ng V."/>
            <person name="Clum A."/>
            <person name="Ohm R."/>
            <person name="Martin F."/>
            <person name="Silar P."/>
            <person name="Natvig D."/>
            <person name="Lalanne C."/>
            <person name="Gautier V."/>
            <person name="Ament-Velasquez S.L."/>
            <person name="Kruys A."/>
            <person name="Hutchinson M.I."/>
            <person name="Powell A.J."/>
            <person name="Barry K."/>
            <person name="Miller A.N."/>
            <person name="Grigoriev I.V."/>
            <person name="Debuchy R."/>
            <person name="Gladieux P."/>
            <person name="Thoren M.H."/>
            <person name="Johannesson H."/>
        </authorList>
    </citation>
    <scope>NUCLEOTIDE SEQUENCE</scope>
    <source>
        <strain evidence="1">CBS 508.74</strain>
    </source>
</reference>
<sequence length="123" mass="12766">MVSGSELPSRFLLSASQVCLSGPTLGSVAGYMSECLEVSKGRENFRDNADGRWLASSAICDLRAAPDSAKQAPIHSAGQGNRPGSSVHCNFQQTYIGPALSTASGPVSQFVHPPAATRSNVST</sequence>
<evidence type="ECO:0000313" key="2">
    <source>
        <dbReference type="Proteomes" id="UP001302812"/>
    </source>
</evidence>
<reference evidence="1" key="1">
    <citation type="journal article" date="2023" name="Mol. Phylogenet. Evol.">
        <title>Genome-scale phylogeny and comparative genomics of the fungal order Sordariales.</title>
        <authorList>
            <person name="Hensen N."/>
            <person name="Bonometti L."/>
            <person name="Westerberg I."/>
            <person name="Brannstrom I.O."/>
            <person name="Guillou S."/>
            <person name="Cros-Aarteil S."/>
            <person name="Calhoun S."/>
            <person name="Haridas S."/>
            <person name="Kuo A."/>
            <person name="Mondo S."/>
            <person name="Pangilinan J."/>
            <person name="Riley R."/>
            <person name="LaButti K."/>
            <person name="Andreopoulos B."/>
            <person name="Lipzen A."/>
            <person name="Chen C."/>
            <person name="Yan M."/>
            <person name="Daum C."/>
            <person name="Ng V."/>
            <person name="Clum A."/>
            <person name="Steindorff A."/>
            <person name="Ohm R.A."/>
            <person name="Martin F."/>
            <person name="Silar P."/>
            <person name="Natvig D.O."/>
            <person name="Lalanne C."/>
            <person name="Gautier V."/>
            <person name="Ament-Velasquez S.L."/>
            <person name="Kruys A."/>
            <person name="Hutchinson M.I."/>
            <person name="Powell A.J."/>
            <person name="Barry K."/>
            <person name="Miller A.N."/>
            <person name="Grigoriev I.V."/>
            <person name="Debuchy R."/>
            <person name="Gladieux P."/>
            <person name="Hiltunen Thoren M."/>
            <person name="Johannesson H."/>
        </authorList>
    </citation>
    <scope>NUCLEOTIDE SEQUENCE</scope>
    <source>
        <strain evidence="1">CBS 508.74</strain>
    </source>
</reference>
<protein>
    <submittedName>
        <fullName evidence="1">Uncharacterized protein</fullName>
    </submittedName>
</protein>
<dbReference type="RefSeq" id="XP_064674048.1">
    <property type="nucleotide sequence ID" value="XM_064814333.1"/>
</dbReference>
<gene>
    <name evidence="1" type="ORF">N656DRAFT_774752</name>
</gene>
<proteinExistence type="predicted"/>